<dbReference type="Proteomes" id="UP000052103">
    <property type="component" value="Segment"/>
</dbReference>
<keyword evidence="3" id="KW-1185">Reference proteome</keyword>
<organism evidence="2 3">
    <name type="scientific">Saline Natrinema sp. J7-1 virus 1</name>
    <dbReference type="NCBI Taxonomy" id="2847285"/>
    <lineage>
        <taxon>Viruses</taxon>
        <taxon>Singelaviria</taxon>
        <taxon>Helvetiavirae</taxon>
        <taxon>Dividoviricota</taxon>
        <taxon>Laserviricetes</taxon>
        <taxon>Halopanivirales</taxon>
        <taxon>Simuloviridae</taxon>
        <taxon>Yingchengvirus</taxon>
        <taxon>Yingchengvirus sinense</taxon>
        <taxon>Yingchengvirus SNJ1</taxon>
    </lineage>
</organism>
<dbReference type="GeneID" id="60339546"/>
<feature type="region of interest" description="Disordered" evidence="1">
    <location>
        <begin position="51"/>
        <end position="86"/>
    </location>
</feature>
<accession>A0AAE9VPP3</accession>
<reference evidence="2 3" key="1">
    <citation type="journal article" date="2003" name="FEMS Microbiol. Lett.">
        <title>Characterization of a novel plasmid from extremely halophilic Archaea: nucleotide sequence and function analysis.</title>
        <authorList>
            <person name="Ye X."/>
            <person name="Ou J."/>
            <person name="Ni L."/>
            <person name="Shi W."/>
            <person name="Shen P."/>
        </authorList>
    </citation>
    <scope>NUCLEOTIDE SEQUENCE [LARGE SCALE GENOMIC DNA]</scope>
</reference>
<reference evidence="2 3" key="2">
    <citation type="journal article" date="2012" name="Virology">
        <title>Temperate membrane-containing halophilic archaeal virus SNJ1 has a circular dsDNA genome identical to that of plasmid pHH205.</title>
        <authorList>
            <person name="Zhang Z."/>
            <person name="Liu Y."/>
            <person name="Wang S."/>
            <person name="Yang D."/>
            <person name="Cheng Y."/>
            <person name="Hu J."/>
            <person name="Chen J."/>
            <person name="Mei Y."/>
            <person name="Shen P."/>
            <person name="Bamford D.H."/>
            <person name="Chen X."/>
        </authorList>
    </citation>
    <scope>NUCLEOTIDE SEQUENCE [LARGE SCALE GENOMIC DNA]</scope>
</reference>
<dbReference type="EMBL" id="AY048850">
    <property type="protein sequence ID" value="WBE14012.1"/>
    <property type="molecule type" value="Genomic_DNA"/>
</dbReference>
<evidence type="ECO:0000256" key="1">
    <source>
        <dbReference type="SAM" id="MobiDB-lite"/>
    </source>
</evidence>
<dbReference type="RefSeq" id="YP_010581791.1">
    <property type="nucleotide sequence ID" value="NC_003158.2"/>
</dbReference>
<sequence length="162" mass="18079">MNIGKMGTGTAIDQLLGDYFPSREGDFWHQAFESETDVLLAALLLEMKRSNGDDPTLPGDQRPDQQEAEYFTTEEPLPVDSTNEDEQSLNWEFPAKSVTLWGFTEPIYVSFRESGEFRKIPLTPSESPFTVAPEGGLGASCIWVRKANSDTNDTEIKILALQ</sequence>
<evidence type="ECO:0000313" key="3">
    <source>
        <dbReference type="Proteomes" id="UP000052103"/>
    </source>
</evidence>
<protein>
    <submittedName>
        <fullName evidence="2">Uncharacterized protein</fullName>
    </submittedName>
</protein>
<proteinExistence type="predicted"/>
<evidence type="ECO:0000313" key="2">
    <source>
        <dbReference type="EMBL" id="WBE14012.1"/>
    </source>
</evidence>
<dbReference type="KEGG" id="vg:60339546"/>
<name>A0AAE9VPP3_9VIRU</name>